<dbReference type="GO" id="GO:0006355">
    <property type="term" value="P:regulation of DNA-templated transcription"/>
    <property type="evidence" value="ECO:0007669"/>
    <property type="project" value="InterPro"/>
</dbReference>
<accession>A0A956NHG0</accession>
<dbReference type="SMART" id="SM00448">
    <property type="entry name" value="REC"/>
    <property type="match status" value="1"/>
</dbReference>
<dbReference type="GO" id="GO:0043565">
    <property type="term" value="F:sequence-specific DNA binding"/>
    <property type="evidence" value="ECO:0007669"/>
    <property type="project" value="InterPro"/>
</dbReference>
<feature type="modified residue" description="4-aspartylphosphate" evidence="7">
    <location>
        <position position="52"/>
    </location>
</feature>
<name>A0A956NHG0_UNCEI</name>
<keyword evidence="6" id="KW-0804">Transcription</keyword>
<dbReference type="Pfam" id="PF00072">
    <property type="entry name" value="Response_reg"/>
    <property type="match status" value="1"/>
</dbReference>
<evidence type="ECO:0000256" key="2">
    <source>
        <dbReference type="ARBA" id="ARBA00022741"/>
    </source>
</evidence>
<dbReference type="InterPro" id="IPR002197">
    <property type="entry name" value="HTH_Fis"/>
</dbReference>
<feature type="domain" description="Sigma-54 factor interaction" evidence="8">
    <location>
        <begin position="142"/>
        <end position="368"/>
    </location>
</feature>
<dbReference type="InterPro" id="IPR025943">
    <property type="entry name" value="Sigma_54_int_dom_ATP-bd_2"/>
</dbReference>
<keyword evidence="2" id="KW-0547">Nucleotide-binding</keyword>
<reference evidence="10" key="2">
    <citation type="journal article" date="2021" name="Microbiome">
        <title>Successional dynamics and alternative stable states in a saline activated sludge microbial community over 9 years.</title>
        <authorList>
            <person name="Wang Y."/>
            <person name="Ye J."/>
            <person name="Ju F."/>
            <person name="Liu L."/>
            <person name="Boyd J.A."/>
            <person name="Deng Y."/>
            <person name="Parks D.H."/>
            <person name="Jiang X."/>
            <person name="Yin X."/>
            <person name="Woodcroft B.J."/>
            <person name="Tyson G.W."/>
            <person name="Hugenholtz P."/>
            <person name="Polz M.F."/>
            <person name="Zhang T."/>
        </authorList>
    </citation>
    <scope>NUCLEOTIDE SEQUENCE</scope>
    <source>
        <strain evidence="10">HKST-UBA02</strain>
    </source>
</reference>
<dbReference type="PROSITE" id="PS50045">
    <property type="entry name" value="SIGMA54_INTERACT_4"/>
    <property type="match status" value="1"/>
</dbReference>
<organism evidence="10 11">
    <name type="scientific">Eiseniibacteriota bacterium</name>
    <dbReference type="NCBI Taxonomy" id="2212470"/>
    <lineage>
        <taxon>Bacteria</taxon>
        <taxon>Candidatus Eiseniibacteriota</taxon>
    </lineage>
</organism>
<dbReference type="Pfam" id="PF25601">
    <property type="entry name" value="AAA_lid_14"/>
    <property type="match status" value="1"/>
</dbReference>
<evidence type="ECO:0000259" key="8">
    <source>
        <dbReference type="PROSITE" id="PS50045"/>
    </source>
</evidence>
<dbReference type="Pfam" id="PF00158">
    <property type="entry name" value="Sigma54_activat"/>
    <property type="match status" value="1"/>
</dbReference>
<dbReference type="AlphaFoldDB" id="A0A956NHG0"/>
<dbReference type="InterPro" id="IPR001789">
    <property type="entry name" value="Sig_transdc_resp-reg_receiver"/>
</dbReference>
<comment type="caution">
    <text evidence="10">The sequence shown here is derived from an EMBL/GenBank/DDBJ whole genome shotgun (WGS) entry which is preliminary data.</text>
</comment>
<dbReference type="CDD" id="cd00156">
    <property type="entry name" value="REC"/>
    <property type="match status" value="1"/>
</dbReference>
<dbReference type="SMART" id="SM00382">
    <property type="entry name" value="AAA"/>
    <property type="match status" value="1"/>
</dbReference>
<dbReference type="Gene3D" id="1.10.10.60">
    <property type="entry name" value="Homeodomain-like"/>
    <property type="match status" value="1"/>
</dbReference>
<dbReference type="GO" id="GO:0000160">
    <property type="term" value="P:phosphorelay signal transduction system"/>
    <property type="evidence" value="ECO:0007669"/>
    <property type="project" value="InterPro"/>
</dbReference>
<dbReference type="Pfam" id="PF02954">
    <property type="entry name" value="HTH_8"/>
    <property type="match status" value="1"/>
</dbReference>
<keyword evidence="5" id="KW-0238">DNA-binding</keyword>
<keyword evidence="3" id="KW-0067">ATP-binding</keyword>
<dbReference type="InterPro" id="IPR058031">
    <property type="entry name" value="AAA_lid_NorR"/>
</dbReference>
<dbReference type="InterPro" id="IPR025662">
    <property type="entry name" value="Sigma_54_int_dom_ATP-bd_1"/>
</dbReference>
<reference evidence="10" key="1">
    <citation type="submission" date="2020-04" db="EMBL/GenBank/DDBJ databases">
        <authorList>
            <person name="Zhang T."/>
        </authorList>
    </citation>
    <scope>NUCLEOTIDE SEQUENCE</scope>
    <source>
        <strain evidence="10">HKST-UBA02</strain>
    </source>
</reference>
<dbReference type="SUPFAM" id="SSF52540">
    <property type="entry name" value="P-loop containing nucleoside triphosphate hydrolases"/>
    <property type="match status" value="1"/>
</dbReference>
<dbReference type="GO" id="GO:0005524">
    <property type="term" value="F:ATP binding"/>
    <property type="evidence" value="ECO:0007669"/>
    <property type="project" value="UniProtKB-KW"/>
</dbReference>
<evidence type="ECO:0000256" key="4">
    <source>
        <dbReference type="ARBA" id="ARBA00023015"/>
    </source>
</evidence>
<sequence length="460" mass="51474">MVRVLVVDDEESMRRFLSILLEKEGYEVTLASNGEEALGKLKEGSFHLLITDLRMPGMSGVELLEKVQADEPNLPVVILTAYASEASAIEAMEKGAYQYIEKKAKNDEITLVVKNALSLGRIQSENQLLKSQLKRTHTERKIIGRSPAMQKVFGMVDKVAGTDSTILVYGESGTGKELIAREIHYRSHRCNGPFVSINCGALPKDLLESNLFGHIRGSFTGAIKDQQGLFTVSENGTFFLDEVGEMAPATQVKLLRALQEREIIPVGGTKPIKINVRLIAATNADLEKMMAEGTFRTDLFYRLNVIPINLPPLRHRREDIPLLVEHFLRRFCPGKEKGVERDCMDVLSKYDWPGNVRELENVMERAVILNDGGPIQIRDLPDNVVQGQSRRGSLVIDSPSVTLEELEKEYILKVLQHTGWQKKRASEILGINPSTLYRKLLSYGITEKAEGEEDEEDMAA</sequence>
<dbReference type="InterPro" id="IPR009057">
    <property type="entry name" value="Homeodomain-like_sf"/>
</dbReference>
<gene>
    <name evidence="10" type="ORF">KDA27_14535</name>
</gene>
<dbReference type="FunFam" id="3.40.50.2300:FF:000018">
    <property type="entry name" value="DNA-binding transcriptional regulator NtrC"/>
    <property type="match status" value="1"/>
</dbReference>
<evidence type="ECO:0000256" key="1">
    <source>
        <dbReference type="ARBA" id="ARBA00022553"/>
    </source>
</evidence>
<dbReference type="InterPro" id="IPR003593">
    <property type="entry name" value="AAA+_ATPase"/>
</dbReference>
<dbReference type="Gene3D" id="1.10.8.60">
    <property type="match status" value="1"/>
</dbReference>
<dbReference type="PROSITE" id="PS00676">
    <property type="entry name" value="SIGMA54_INTERACT_2"/>
    <property type="match status" value="1"/>
</dbReference>
<dbReference type="EMBL" id="JAGQHS010000077">
    <property type="protein sequence ID" value="MCA9757019.1"/>
    <property type="molecule type" value="Genomic_DNA"/>
</dbReference>
<dbReference type="InterPro" id="IPR025944">
    <property type="entry name" value="Sigma_54_int_dom_CS"/>
</dbReference>
<dbReference type="PROSITE" id="PS00675">
    <property type="entry name" value="SIGMA54_INTERACT_1"/>
    <property type="match status" value="1"/>
</dbReference>
<dbReference type="FunFam" id="3.40.50.300:FF:000006">
    <property type="entry name" value="DNA-binding transcriptional regulator NtrC"/>
    <property type="match status" value="1"/>
</dbReference>
<dbReference type="PANTHER" id="PTHR32071:SF113">
    <property type="entry name" value="ALGINATE BIOSYNTHESIS TRANSCRIPTIONAL REGULATORY PROTEIN ALGB"/>
    <property type="match status" value="1"/>
</dbReference>
<dbReference type="CDD" id="cd00009">
    <property type="entry name" value="AAA"/>
    <property type="match status" value="1"/>
</dbReference>
<dbReference type="InterPro" id="IPR027417">
    <property type="entry name" value="P-loop_NTPase"/>
</dbReference>
<keyword evidence="4" id="KW-0805">Transcription regulation</keyword>
<dbReference type="Proteomes" id="UP000739538">
    <property type="component" value="Unassembled WGS sequence"/>
</dbReference>
<feature type="domain" description="Response regulatory" evidence="9">
    <location>
        <begin position="3"/>
        <end position="117"/>
    </location>
</feature>
<evidence type="ECO:0000313" key="11">
    <source>
        <dbReference type="Proteomes" id="UP000739538"/>
    </source>
</evidence>
<dbReference type="Gene3D" id="3.40.50.300">
    <property type="entry name" value="P-loop containing nucleotide triphosphate hydrolases"/>
    <property type="match status" value="1"/>
</dbReference>
<evidence type="ECO:0000256" key="5">
    <source>
        <dbReference type="ARBA" id="ARBA00023125"/>
    </source>
</evidence>
<keyword evidence="1 7" id="KW-0597">Phosphoprotein</keyword>
<evidence type="ECO:0000256" key="7">
    <source>
        <dbReference type="PROSITE-ProRule" id="PRU00169"/>
    </source>
</evidence>
<dbReference type="InterPro" id="IPR002078">
    <property type="entry name" value="Sigma_54_int"/>
</dbReference>
<dbReference type="InterPro" id="IPR011006">
    <property type="entry name" value="CheY-like_superfamily"/>
</dbReference>
<proteinExistence type="predicted"/>
<dbReference type="Gene3D" id="3.40.50.2300">
    <property type="match status" value="1"/>
</dbReference>
<dbReference type="PANTHER" id="PTHR32071">
    <property type="entry name" value="TRANSCRIPTIONAL REGULATORY PROTEIN"/>
    <property type="match status" value="1"/>
</dbReference>
<dbReference type="PROSITE" id="PS00688">
    <property type="entry name" value="SIGMA54_INTERACT_3"/>
    <property type="match status" value="1"/>
</dbReference>
<protein>
    <submittedName>
        <fullName evidence="10">Sigma-54-dependent Fis family transcriptional regulator</fullName>
    </submittedName>
</protein>
<evidence type="ECO:0000256" key="3">
    <source>
        <dbReference type="ARBA" id="ARBA00022840"/>
    </source>
</evidence>
<dbReference type="PROSITE" id="PS50110">
    <property type="entry name" value="RESPONSE_REGULATORY"/>
    <property type="match status" value="1"/>
</dbReference>
<evidence type="ECO:0000259" key="9">
    <source>
        <dbReference type="PROSITE" id="PS50110"/>
    </source>
</evidence>
<dbReference type="SUPFAM" id="SSF52172">
    <property type="entry name" value="CheY-like"/>
    <property type="match status" value="1"/>
</dbReference>
<dbReference type="PRINTS" id="PR01590">
    <property type="entry name" value="HTHFIS"/>
</dbReference>
<evidence type="ECO:0000256" key="6">
    <source>
        <dbReference type="ARBA" id="ARBA00023163"/>
    </source>
</evidence>
<dbReference type="SUPFAM" id="SSF46689">
    <property type="entry name" value="Homeodomain-like"/>
    <property type="match status" value="1"/>
</dbReference>
<evidence type="ECO:0000313" key="10">
    <source>
        <dbReference type="EMBL" id="MCA9757019.1"/>
    </source>
</evidence>